<proteinExistence type="predicted"/>
<feature type="non-terminal residue" evidence="2">
    <location>
        <position position="399"/>
    </location>
</feature>
<keyword evidence="3" id="KW-1185">Reference proteome</keyword>
<comment type="caution">
    <text evidence="2">The sequence shown here is derived from an EMBL/GenBank/DDBJ whole genome shotgun (WGS) entry which is preliminary data.</text>
</comment>
<dbReference type="RefSeq" id="WP_308732654.1">
    <property type="nucleotide sequence ID" value="NZ_JAJEQN010000097.1"/>
</dbReference>
<gene>
    <name evidence="2" type="ORF">LKD48_16465</name>
</gene>
<sequence length="399" mass="45836">MHTISIFVDQNRMPELASYFECQTHLAKNLRNSANFILRNLRTGLKKDPVDRTSNENEVLETVRIGIEMANEKLQKDVDRLTKQLQSLPASDPARTKIQKRIENKQKNHPIMPTSDHWMLTYETLDAVMKNTKNPDYYAMPSQANQHVLRKVLKDWKSHFELLASYRQNPGKFKAQPKQPGYIKTPYTTVTFTNQVAKRSDIKGKMHITFPRCSVPICVGKPEGSYVRTEVKPSYGGYMVYVTFQDEVKTPDIPENPTRILGLDPGLDNFLTALTNFSSTPFIIDGHWLKSINQNFNRRRAVLMSELTKGLDSTKSVKNSARLNRISKKRACRIDNFFYKAAHYIVDFCLKNKVEVIVCGHNKDQKQEINLGANNNQHFVSIPYTRFFWILTCVAAKAG</sequence>
<organism evidence="2 3">
    <name type="scientific">Anthropogastromicrobium aceti</name>
    <dbReference type="NCBI Taxonomy" id="2981768"/>
    <lineage>
        <taxon>Bacteria</taxon>
        <taxon>Bacillati</taxon>
        <taxon>Bacillota</taxon>
        <taxon>Clostridia</taxon>
        <taxon>Lachnospirales</taxon>
        <taxon>Lachnospiraceae</taxon>
        <taxon>Anthropogastromicrobium</taxon>
    </lineage>
</organism>
<feature type="domain" description="Probable transposase IS891/IS1136/IS1341" evidence="1">
    <location>
        <begin position="247"/>
        <end position="364"/>
    </location>
</feature>
<evidence type="ECO:0000313" key="3">
    <source>
        <dbReference type="Proteomes" id="UP001198200"/>
    </source>
</evidence>
<dbReference type="AlphaFoldDB" id="A0AAE3E7L4"/>
<dbReference type="EMBL" id="JAJEQN010000097">
    <property type="protein sequence ID" value="MCC2223189.1"/>
    <property type="molecule type" value="Genomic_DNA"/>
</dbReference>
<dbReference type="NCBIfam" id="NF040570">
    <property type="entry name" value="guided_TnpB"/>
    <property type="match status" value="1"/>
</dbReference>
<accession>A0AAE3E7L4</accession>
<name>A0AAE3E7L4_9FIRM</name>
<dbReference type="InterPro" id="IPR001959">
    <property type="entry name" value="Transposase"/>
</dbReference>
<evidence type="ECO:0000259" key="1">
    <source>
        <dbReference type="Pfam" id="PF01385"/>
    </source>
</evidence>
<dbReference type="Proteomes" id="UP001198200">
    <property type="component" value="Unassembled WGS sequence"/>
</dbReference>
<evidence type="ECO:0000313" key="2">
    <source>
        <dbReference type="EMBL" id="MCC2223189.1"/>
    </source>
</evidence>
<reference evidence="2 3" key="1">
    <citation type="submission" date="2021-10" db="EMBL/GenBank/DDBJ databases">
        <title>Anaerobic single-cell dispensing facilitates the cultivation of human gut bacteria.</title>
        <authorList>
            <person name="Afrizal A."/>
        </authorList>
    </citation>
    <scope>NUCLEOTIDE SEQUENCE [LARGE SCALE GENOMIC DNA]</scope>
    <source>
        <strain evidence="2 3">CLA-AA-H224</strain>
    </source>
</reference>
<dbReference type="Pfam" id="PF01385">
    <property type="entry name" value="OrfB_IS605"/>
    <property type="match status" value="1"/>
</dbReference>
<protein>
    <submittedName>
        <fullName evidence="2">Transposase</fullName>
    </submittedName>
</protein>